<comment type="caution">
    <text evidence="1">The sequence shown here is derived from an EMBL/GenBank/DDBJ whole genome shotgun (WGS) entry which is preliminary data.</text>
</comment>
<evidence type="ECO:0000313" key="2">
    <source>
        <dbReference type="Proteomes" id="UP000186601"/>
    </source>
</evidence>
<sequence>MVEELGQIDSFGELVGFACALDELNDFFVECQFALGDLVCREVVSERVA</sequence>
<gene>
    <name evidence="1" type="ORF">PHLCEN_2v302</name>
</gene>
<evidence type="ECO:0000313" key="1">
    <source>
        <dbReference type="EMBL" id="PSS37834.1"/>
    </source>
</evidence>
<keyword evidence="2" id="KW-1185">Reference proteome</keyword>
<organism evidence="1 2">
    <name type="scientific">Hermanssonia centrifuga</name>
    <dbReference type="NCBI Taxonomy" id="98765"/>
    <lineage>
        <taxon>Eukaryota</taxon>
        <taxon>Fungi</taxon>
        <taxon>Dikarya</taxon>
        <taxon>Basidiomycota</taxon>
        <taxon>Agaricomycotina</taxon>
        <taxon>Agaricomycetes</taxon>
        <taxon>Polyporales</taxon>
        <taxon>Meruliaceae</taxon>
        <taxon>Hermanssonia</taxon>
    </lineage>
</organism>
<dbReference type="EMBL" id="MLYV02000029">
    <property type="protein sequence ID" value="PSS37834.1"/>
    <property type="molecule type" value="Genomic_DNA"/>
</dbReference>
<dbReference type="Proteomes" id="UP000186601">
    <property type="component" value="Unassembled WGS sequence"/>
</dbReference>
<protein>
    <submittedName>
        <fullName evidence="1">Uncharacterized protein</fullName>
    </submittedName>
</protein>
<reference evidence="1 2" key="1">
    <citation type="submission" date="2018-02" db="EMBL/GenBank/DDBJ databases">
        <title>Genome sequence of the basidiomycete white-rot fungus Phlebia centrifuga.</title>
        <authorList>
            <person name="Granchi Z."/>
            <person name="Peng M."/>
            <person name="de Vries R.P."/>
            <person name="Hilden K."/>
            <person name="Makela M.R."/>
            <person name="Grigoriev I."/>
            <person name="Riley R."/>
        </authorList>
    </citation>
    <scope>NUCLEOTIDE SEQUENCE [LARGE SCALE GENOMIC DNA]</scope>
    <source>
        <strain evidence="1 2">FBCC195</strain>
    </source>
</reference>
<dbReference type="AlphaFoldDB" id="A0A2R6S6B6"/>
<proteinExistence type="predicted"/>
<name>A0A2R6S6B6_9APHY</name>
<accession>A0A2R6S6B6</accession>